<dbReference type="Pfam" id="PF00691">
    <property type="entry name" value="OmpA"/>
    <property type="match status" value="1"/>
</dbReference>
<dbReference type="PANTHER" id="PTHR30329:SF20">
    <property type="entry name" value="EXPORTED PROTEIN"/>
    <property type="match status" value="1"/>
</dbReference>
<dbReference type="SUPFAM" id="SSF103088">
    <property type="entry name" value="OmpA-like"/>
    <property type="match status" value="1"/>
</dbReference>
<feature type="signal peptide" evidence="3">
    <location>
        <begin position="1"/>
        <end position="20"/>
    </location>
</feature>
<dbReference type="Proteomes" id="UP001143328">
    <property type="component" value="Unassembled WGS sequence"/>
</dbReference>
<reference evidence="5" key="1">
    <citation type="journal article" date="2014" name="Int. J. Syst. Evol. Microbiol.">
        <title>Complete genome sequence of Corynebacterium casei LMG S-19264T (=DSM 44701T), isolated from a smear-ripened cheese.</title>
        <authorList>
            <consortium name="US DOE Joint Genome Institute (JGI-PGF)"/>
            <person name="Walter F."/>
            <person name="Albersmeier A."/>
            <person name="Kalinowski J."/>
            <person name="Ruckert C."/>
        </authorList>
    </citation>
    <scope>NUCLEOTIDE SEQUENCE</scope>
    <source>
        <strain evidence="5">VKM B-2935</strain>
    </source>
</reference>
<keyword evidence="6" id="KW-1185">Reference proteome</keyword>
<name>A0A9W6K7R2_9PSED</name>
<organism evidence="5 6">
    <name type="scientific">Pseudomonas turukhanskensis</name>
    <dbReference type="NCBI Taxonomy" id="1806536"/>
    <lineage>
        <taxon>Bacteria</taxon>
        <taxon>Pseudomonadati</taxon>
        <taxon>Pseudomonadota</taxon>
        <taxon>Gammaproteobacteria</taxon>
        <taxon>Pseudomonadales</taxon>
        <taxon>Pseudomonadaceae</taxon>
        <taxon>Pseudomonas</taxon>
    </lineage>
</organism>
<dbReference type="GO" id="GO:0016020">
    <property type="term" value="C:membrane"/>
    <property type="evidence" value="ECO:0007669"/>
    <property type="project" value="UniProtKB-UniRule"/>
</dbReference>
<dbReference type="PROSITE" id="PS51257">
    <property type="entry name" value="PROKAR_LIPOPROTEIN"/>
    <property type="match status" value="1"/>
</dbReference>
<feature type="compositionally biased region" description="Basic residues" evidence="2">
    <location>
        <begin position="250"/>
        <end position="260"/>
    </location>
</feature>
<dbReference type="AlphaFoldDB" id="A0A9W6K7R2"/>
<dbReference type="Gene3D" id="3.30.1330.60">
    <property type="entry name" value="OmpA-like domain"/>
    <property type="match status" value="1"/>
</dbReference>
<evidence type="ECO:0000313" key="6">
    <source>
        <dbReference type="Proteomes" id="UP001143328"/>
    </source>
</evidence>
<dbReference type="RefSeq" id="WP_271195765.1">
    <property type="nucleotide sequence ID" value="NZ_BSFN01000006.1"/>
</dbReference>
<feature type="region of interest" description="Disordered" evidence="2">
    <location>
        <begin position="246"/>
        <end position="314"/>
    </location>
</feature>
<dbReference type="PRINTS" id="PR01023">
    <property type="entry name" value="NAFLGMOTY"/>
</dbReference>
<feature type="compositionally biased region" description="Low complexity" evidence="2">
    <location>
        <begin position="261"/>
        <end position="294"/>
    </location>
</feature>
<feature type="domain" description="OmpA-like" evidence="4">
    <location>
        <begin position="96"/>
        <end position="214"/>
    </location>
</feature>
<evidence type="ECO:0000256" key="1">
    <source>
        <dbReference type="PROSITE-ProRule" id="PRU00473"/>
    </source>
</evidence>
<dbReference type="InterPro" id="IPR006665">
    <property type="entry name" value="OmpA-like"/>
</dbReference>
<keyword evidence="3" id="KW-0732">Signal</keyword>
<dbReference type="CDD" id="cd07185">
    <property type="entry name" value="OmpA_C-like"/>
    <property type="match status" value="1"/>
</dbReference>
<dbReference type="EMBL" id="BSFN01000006">
    <property type="protein sequence ID" value="GLK89579.1"/>
    <property type="molecule type" value="Genomic_DNA"/>
</dbReference>
<accession>A0A9W6K7R2</accession>
<evidence type="ECO:0000256" key="3">
    <source>
        <dbReference type="SAM" id="SignalP"/>
    </source>
</evidence>
<dbReference type="InterPro" id="IPR050330">
    <property type="entry name" value="Bact_OuterMem_StrucFunc"/>
</dbReference>
<dbReference type="InterPro" id="IPR036737">
    <property type="entry name" value="OmpA-like_sf"/>
</dbReference>
<dbReference type="PANTHER" id="PTHR30329">
    <property type="entry name" value="STATOR ELEMENT OF FLAGELLAR MOTOR COMPLEX"/>
    <property type="match status" value="1"/>
</dbReference>
<sequence>MFPIKSAAALALCAALAGCASSPETPESSAAKPPVASAAKAESGSHWWWPFGDDKAEAKAAVPMPDPKITQAWMDQYEPRLREALDGSKFQLERRENLLVVSAPVDSSFNPDRPSMLMPVTLGPISRVAKLVENDKQVAVLILGHADPSGEEARNRELSLERARAVTAIFRLSGLKNDRLMVRGFGSVLPRAANDSPEGRALNRRVEIMLTPQDTMSALLAKYAQPAPVPAAQTLVRNEPVPAVAPAKAAAKKPAVKKAAAKPATKSATVAKKPAAKAAAKPATSKPAATKPTSVKTVKNDAAQSGDKVAAAKN</sequence>
<dbReference type="PROSITE" id="PS51123">
    <property type="entry name" value="OMPA_2"/>
    <property type="match status" value="1"/>
</dbReference>
<evidence type="ECO:0000259" key="4">
    <source>
        <dbReference type="PROSITE" id="PS51123"/>
    </source>
</evidence>
<proteinExistence type="predicted"/>
<gene>
    <name evidence="5" type="ORF">GCM10017655_26410</name>
</gene>
<protein>
    <submittedName>
        <fullName evidence="5">Membrane protein</fullName>
    </submittedName>
</protein>
<reference evidence="5" key="2">
    <citation type="submission" date="2023-01" db="EMBL/GenBank/DDBJ databases">
        <authorList>
            <person name="Sun Q."/>
            <person name="Evtushenko L."/>
        </authorList>
    </citation>
    <scope>NUCLEOTIDE SEQUENCE</scope>
    <source>
        <strain evidence="5">VKM B-2935</strain>
    </source>
</reference>
<evidence type="ECO:0000313" key="5">
    <source>
        <dbReference type="EMBL" id="GLK89579.1"/>
    </source>
</evidence>
<evidence type="ECO:0000256" key="2">
    <source>
        <dbReference type="SAM" id="MobiDB-lite"/>
    </source>
</evidence>
<feature type="chain" id="PRO_5040944998" evidence="3">
    <location>
        <begin position="21"/>
        <end position="314"/>
    </location>
</feature>
<comment type="caution">
    <text evidence="5">The sequence shown here is derived from an EMBL/GenBank/DDBJ whole genome shotgun (WGS) entry which is preliminary data.</text>
</comment>
<keyword evidence="1" id="KW-0472">Membrane</keyword>